<reference evidence="3 4" key="1">
    <citation type="submission" date="2018-05" db="EMBL/GenBank/DDBJ databases">
        <title>Genomic Encyclopedia of Type Strains, Phase IV (KMG-IV): sequencing the most valuable type-strain genomes for metagenomic binning, comparative biology and taxonomic classification.</title>
        <authorList>
            <person name="Goeker M."/>
        </authorList>
    </citation>
    <scope>NUCLEOTIDE SEQUENCE [LARGE SCALE GENOMIC DNA]</scope>
    <source>
        <strain evidence="3 4">DSM 16791</strain>
    </source>
</reference>
<keyword evidence="1" id="KW-1133">Transmembrane helix</keyword>
<dbReference type="Gene3D" id="1.20.5.160">
    <property type="entry name" value="Bacterial aa3 type cytochrome c oxidase subunit IV"/>
    <property type="match status" value="1"/>
</dbReference>
<organism evidence="3 4">
    <name type="scientific">Hoeflea marina</name>
    <dbReference type="NCBI Taxonomy" id="274592"/>
    <lineage>
        <taxon>Bacteria</taxon>
        <taxon>Pseudomonadati</taxon>
        <taxon>Pseudomonadota</taxon>
        <taxon>Alphaproteobacteria</taxon>
        <taxon>Hyphomicrobiales</taxon>
        <taxon>Rhizobiaceae</taxon>
        <taxon>Hoeflea</taxon>
    </lineage>
</organism>
<proteinExistence type="predicted"/>
<feature type="transmembrane region" description="Helical" evidence="1">
    <location>
        <begin position="36"/>
        <end position="69"/>
    </location>
</feature>
<accession>A0A317PGZ7</accession>
<dbReference type="EMBL" id="QGTR01000007">
    <property type="protein sequence ID" value="PWV97185.1"/>
    <property type="molecule type" value="Genomic_DNA"/>
</dbReference>
<evidence type="ECO:0000256" key="1">
    <source>
        <dbReference type="SAM" id="Phobius"/>
    </source>
</evidence>
<dbReference type="Pfam" id="PF07835">
    <property type="entry name" value="COX4_pro_2"/>
    <property type="match status" value="1"/>
</dbReference>
<keyword evidence="1" id="KW-0472">Membrane</keyword>
<dbReference type="InterPro" id="IPR012422">
    <property type="entry name" value="Cyt_c_oxidase_su4_bac-aa3"/>
</dbReference>
<dbReference type="RefSeq" id="WP_110034253.1">
    <property type="nucleotide sequence ID" value="NZ_QGTR01000007.1"/>
</dbReference>
<evidence type="ECO:0000313" key="3">
    <source>
        <dbReference type="EMBL" id="PWV97185.1"/>
    </source>
</evidence>
<dbReference type="OrthoDB" id="9812071at2"/>
<sequence length="74" mass="7796">MSEHVGGAAETGAAMDYSEHDKTYGGFLAMAKYGTIHIIALLIAMAVFFFTGAGAIVSFLTFVVLAAGISYLMR</sequence>
<dbReference type="AlphaFoldDB" id="A0A317PGZ7"/>
<dbReference type="Proteomes" id="UP000246352">
    <property type="component" value="Unassembled WGS sequence"/>
</dbReference>
<dbReference type="SUPFAM" id="SSF81469">
    <property type="entry name" value="Bacterial aa3 type cytochrome c oxidase subunit IV"/>
    <property type="match status" value="1"/>
</dbReference>
<keyword evidence="4" id="KW-1185">Reference proteome</keyword>
<feature type="domain" description="Cytochrome c oxidase subunit IV bacterial aa3 type" evidence="2">
    <location>
        <begin position="4"/>
        <end position="49"/>
    </location>
</feature>
<name>A0A317PGZ7_9HYPH</name>
<evidence type="ECO:0000313" key="4">
    <source>
        <dbReference type="Proteomes" id="UP000246352"/>
    </source>
</evidence>
<keyword evidence="1" id="KW-0812">Transmembrane</keyword>
<gene>
    <name evidence="3" type="ORF">DFR52_10797</name>
</gene>
<protein>
    <submittedName>
        <fullName evidence="3">Aa3 type cytochrome c oxidase subunit IV</fullName>
    </submittedName>
</protein>
<dbReference type="InterPro" id="IPR036596">
    <property type="entry name" value="Cyt-C_aa3_sf"/>
</dbReference>
<evidence type="ECO:0000259" key="2">
    <source>
        <dbReference type="Pfam" id="PF07835"/>
    </source>
</evidence>
<comment type="caution">
    <text evidence="3">The sequence shown here is derived from an EMBL/GenBank/DDBJ whole genome shotgun (WGS) entry which is preliminary data.</text>
</comment>